<dbReference type="Gene3D" id="3.40.1580.10">
    <property type="entry name" value="SMI1/KNR4-like"/>
    <property type="match status" value="1"/>
</dbReference>
<dbReference type="SUPFAM" id="SSF160631">
    <property type="entry name" value="SMI1/KNR4-like"/>
    <property type="match status" value="1"/>
</dbReference>
<name>A0A4R2P4J4_9FLAO</name>
<keyword evidence="3" id="KW-1185">Reference proteome</keyword>
<gene>
    <name evidence="2" type="ORF">EV195_101856</name>
</gene>
<evidence type="ECO:0000259" key="1">
    <source>
        <dbReference type="SMART" id="SM00860"/>
    </source>
</evidence>
<dbReference type="InterPro" id="IPR018958">
    <property type="entry name" value="Knr4/Smi1-like_dom"/>
</dbReference>
<dbReference type="RefSeq" id="WP_132793233.1">
    <property type="nucleotide sequence ID" value="NZ_SLXM01000001.1"/>
</dbReference>
<dbReference type="AlphaFoldDB" id="A0A4R2P4J4"/>
<dbReference type="EMBL" id="SLXM01000001">
    <property type="protein sequence ID" value="TCP28675.1"/>
    <property type="molecule type" value="Genomic_DNA"/>
</dbReference>
<reference evidence="2 3" key="1">
    <citation type="submission" date="2019-03" db="EMBL/GenBank/DDBJ databases">
        <title>Genomic Encyclopedia of Type Strains, Phase IV (KMG-IV): sequencing the most valuable type-strain genomes for metagenomic binning, comparative biology and taxonomic classification.</title>
        <authorList>
            <person name="Goeker M."/>
        </authorList>
    </citation>
    <scope>NUCLEOTIDE SEQUENCE [LARGE SCALE GENOMIC DNA]</scope>
    <source>
        <strain evidence="2 3">DSM 14836</strain>
    </source>
</reference>
<evidence type="ECO:0000313" key="3">
    <source>
        <dbReference type="Proteomes" id="UP000294564"/>
    </source>
</evidence>
<dbReference type="InterPro" id="IPR037883">
    <property type="entry name" value="Knr4/Smi1-like_sf"/>
</dbReference>
<dbReference type="SMART" id="SM00860">
    <property type="entry name" value="SMI1_KNR4"/>
    <property type="match status" value="1"/>
</dbReference>
<organism evidence="2 3">
    <name type="scientific">Tenacibaculum skagerrakense</name>
    <dbReference type="NCBI Taxonomy" id="186571"/>
    <lineage>
        <taxon>Bacteria</taxon>
        <taxon>Pseudomonadati</taxon>
        <taxon>Bacteroidota</taxon>
        <taxon>Flavobacteriia</taxon>
        <taxon>Flavobacteriales</taxon>
        <taxon>Flavobacteriaceae</taxon>
        <taxon>Tenacibaculum</taxon>
    </lineage>
</organism>
<accession>A0A4R2P4J4</accession>
<evidence type="ECO:0000313" key="2">
    <source>
        <dbReference type="EMBL" id="TCP28675.1"/>
    </source>
</evidence>
<feature type="domain" description="Knr4/Smi1-like" evidence="1">
    <location>
        <begin position="19"/>
        <end position="153"/>
    </location>
</feature>
<dbReference type="OrthoDB" id="4827574at2"/>
<comment type="caution">
    <text evidence="2">The sequence shown here is derived from an EMBL/GenBank/DDBJ whole genome shotgun (WGS) entry which is preliminary data.</text>
</comment>
<proteinExistence type="predicted"/>
<sequence>MENLEHYWGRIFDHSTCEPLTDGLIEEAEKHFKVKFPDEYLKLLKYRNGGFLRFTNHPKIDLYNGQIFGIGHSDDSIFSTDLDFYTINEEGQEVPFPKNSSKLIQLNNGFGAIICLDYRSLDSTSEEPKITVINPDSGSDYVIASSFKEFLSNLKYDSSYYEFAIESEMYSDEELINLIEASFKFQFEDLRSNPSFKSLRGKVTSADYEEITTIHSEYGTSMTQIKGKSDLVWLVPNIEDDGYINHPEHKNTRWIFKIGNDVFTKAEIQNRIKETHLTVTLVHDLDSTKV</sequence>
<dbReference type="Proteomes" id="UP000294564">
    <property type="component" value="Unassembled WGS sequence"/>
</dbReference>
<dbReference type="Pfam" id="PF14568">
    <property type="entry name" value="SUKH_6"/>
    <property type="match status" value="1"/>
</dbReference>
<protein>
    <submittedName>
        <fullName evidence="2">SUKH superfamily protein</fullName>
    </submittedName>
</protein>